<keyword evidence="3" id="KW-1185">Reference proteome</keyword>
<evidence type="ECO:0000259" key="1">
    <source>
        <dbReference type="Pfam" id="PF09413"/>
    </source>
</evidence>
<dbReference type="RefSeq" id="WP_068593111.1">
    <property type="nucleotide sequence ID" value="NZ_LRXL01000046.1"/>
</dbReference>
<evidence type="ECO:0000313" key="3">
    <source>
        <dbReference type="Proteomes" id="UP000077013"/>
    </source>
</evidence>
<organism evidence="2 3">
    <name type="scientific">Cochleicola gelatinilyticus</name>
    <dbReference type="NCBI Taxonomy" id="1763537"/>
    <lineage>
        <taxon>Bacteria</taxon>
        <taxon>Pseudomonadati</taxon>
        <taxon>Bacteroidota</taxon>
        <taxon>Flavobacteriia</taxon>
        <taxon>Flavobacteriales</taxon>
        <taxon>Flavobacteriaceae</taxon>
        <taxon>Cochleicola</taxon>
    </lineage>
</organism>
<accession>A0A167GMV0</accession>
<name>A0A167GMV0_9FLAO</name>
<sequence>MNKKFVDVYSGSEVQVILLKGLLENIDIEGIIQNDFQSGITAGFGGGTVNTVRLKLHESDLKKAQPVIEKFIKNQ</sequence>
<proteinExistence type="predicted"/>
<dbReference type="EMBL" id="LRXL01000046">
    <property type="protein sequence ID" value="OAB77726.1"/>
    <property type="molecule type" value="Genomic_DNA"/>
</dbReference>
<dbReference type="Pfam" id="PF09413">
    <property type="entry name" value="DUF2007"/>
    <property type="match status" value="1"/>
</dbReference>
<dbReference type="InterPro" id="IPR018551">
    <property type="entry name" value="DUF2007"/>
</dbReference>
<gene>
    <name evidence="2" type="ORF">ULVI_12365</name>
</gene>
<protein>
    <recommendedName>
        <fullName evidence="1">DUF2007 domain-containing protein</fullName>
    </recommendedName>
</protein>
<feature type="domain" description="DUF2007" evidence="1">
    <location>
        <begin position="8"/>
        <end position="71"/>
    </location>
</feature>
<dbReference type="Proteomes" id="UP000077013">
    <property type="component" value="Unassembled WGS sequence"/>
</dbReference>
<comment type="caution">
    <text evidence="2">The sequence shown here is derived from an EMBL/GenBank/DDBJ whole genome shotgun (WGS) entry which is preliminary data.</text>
</comment>
<evidence type="ECO:0000313" key="2">
    <source>
        <dbReference type="EMBL" id="OAB77726.1"/>
    </source>
</evidence>
<dbReference type="OrthoDB" id="1149279at2"/>
<reference evidence="2 3" key="1">
    <citation type="submission" date="2016-02" db="EMBL/GenBank/DDBJ databases">
        <title>Ulvibacter sp. LPB0005, isolated from Thais luteostoma.</title>
        <authorList>
            <person name="Shin S.-K."/>
            <person name="Yi H."/>
        </authorList>
    </citation>
    <scope>NUCLEOTIDE SEQUENCE [LARGE SCALE GENOMIC DNA]</scope>
    <source>
        <strain evidence="2 3">LPB0005</strain>
    </source>
</reference>
<dbReference type="AlphaFoldDB" id="A0A167GMV0"/>